<accession>A0A2S0UJP1</accession>
<evidence type="ECO:0000313" key="3">
    <source>
        <dbReference type="Proteomes" id="UP000244496"/>
    </source>
</evidence>
<dbReference type="SUPFAM" id="SSF111126">
    <property type="entry name" value="Ligand-binding domain in the NO signalling and Golgi transport"/>
    <property type="match status" value="1"/>
</dbReference>
<dbReference type="SMART" id="SM00989">
    <property type="entry name" value="V4R"/>
    <property type="match status" value="1"/>
</dbReference>
<dbReference type="Proteomes" id="UP000244496">
    <property type="component" value="Chromosome"/>
</dbReference>
<evidence type="ECO:0000313" key="2">
    <source>
        <dbReference type="EMBL" id="AWB48032.1"/>
    </source>
</evidence>
<feature type="domain" description="4-vinyl reductase 4VR" evidence="1">
    <location>
        <begin position="128"/>
        <end position="185"/>
    </location>
</feature>
<dbReference type="OrthoDB" id="2080515at2"/>
<protein>
    <submittedName>
        <fullName evidence="2">Bacteriochlorophyll 4-vinyl reductase</fullName>
    </submittedName>
</protein>
<dbReference type="GO" id="GO:0030494">
    <property type="term" value="P:bacteriochlorophyll biosynthetic process"/>
    <property type="evidence" value="ECO:0007669"/>
    <property type="project" value="InterPro"/>
</dbReference>
<proteinExistence type="predicted"/>
<dbReference type="InterPro" id="IPR010249">
    <property type="entry name" value="BchJ"/>
</dbReference>
<dbReference type="EMBL" id="CP028918">
    <property type="protein sequence ID" value="AWB48032.1"/>
    <property type="molecule type" value="Genomic_DNA"/>
</dbReference>
<evidence type="ECO:0000259" key="1">
    <source>
        <dbReference type="SMART" id="SM00989"/>
    </source>
</evidence>
<dbReference type="KEGG" id="geh:HYN69_05440"/>
<dbReference type="GO" id="GO:0015979">
    <property type="term" value="P:photosynthesis"/>
    <property type="evidence" value="ECO:0007669"/>
    <property type="project" value="InterPro"/>
</dbReference>
<reference evidence="2 3" key="1">
    <citation type="submission" date="2018-04" db="EMBL/GenBank/DDBJ databases">
        <title>Genome sequencing of Gemmobacter.</title>
        <authorList>
            <person name="Yi H."/>
            <person name="Baek M.-G."/>
        </authorList>
    </citation>
    <scope>NUCLEOTIDE SEQUENCE [LARGE SCALE GENOMIC DNA]</scope>
    <source>
        <strain evidence="2 3">HYN0069</strain>
    </source>
</reference>
<sequence>MMQARIGPNAVLQLVGVLDRDLGRQARDRVFAGLRLPPPDSGMIPQAEAIAAHLALRAALPERADTLLAAAGEATASYILRHRIPAVARGLIRLLPARIGARVLARAIERHAWTFAGSGRFRVAGLSPLVFELHDNPLAQDGAACVWHAAVFRRLFERLVWRRVRVVETRCAGQGGDLCRFELHPD</sequence>
<dbReference type="AlphaFoldDB" id="A0A2S0UJP1"/>
<dbReference type="InterPro" id="IPR024096">
    <property type="entry name" value="NO_sig/Golgi_transp_ligand-bd"/>
</dbReference>
<organism evidence="2 3">
    <name type="scientific">Paragemmobacter aquarius</name>
    <dbReference type="NCBI Taxonomy" id="2169400"/>
    <lineage>
        <taxon>Bacteria</taxon>
        <taxon>Pseudomonadati</taxon>
        <taxon>Pseudomonadota</taxon>
        <taxon>Alphaproteobacteria</taxon>
        <taxon>Rhodobacterales</taxon>
        <taxon>Paracoccaceae</taxon>
        <taxon>Paragemmobacter</taxon>
    </lineage>
</organism>
<dbReference type="NCBIfam" id="TIGR02019">
    <property type="entry name" value="BchJ"/>
    <property type="match status" value="1"/>
</dbReference>
<dbReference type="RefSeq" id="WP_108434856.1">
    <property type="nucleotide sequence ID" value="NZ_CP028918.1"/>
</dbReference>
<gene>
    <name evidence="2" type="primary">bchJ</name>
    <name evidence="2" type="ORF">HYN69_05440</name>
</gene>
<dbReference type="InterPro" id="IPR004096">
    <property type="entry name" value="V4R"/>
</dbReference>
<dbReference type="Gene3D" id="3.30.1380.20">
    <property type="entry name" value="Trafficking protein particle complex subunit 3"/>
    <property type="match status" value="1"/>
</dbReference>
<keyword evidence="3" id="KW-1185">Reference proteome</keyword>
<dbReference type="Pfam" id="PF02830">
    <property type="entry name" value="V4R"/>
    <property type="match status" value="1"/>
</dbReference>
<name>A0A2S0UJP1_9RHOB</name>